<evidence type="ECO:0000313" key="2">
    <source>
        <dbReference type="Proteomes" id="UP001283361"/>
    </source>
</evidence>
<comment type="caution">
    <text evidence="1">The sequence shown here is derived from an EMBL/GenBank/DDBJ whole genome shotgun (WGS) entry which is preliminary data.</text>
</comment>
<proteinExistence type="predicted"/>
<sequence length="82" mass="8959">MSKEGIDRRERTEGFFSQSEVLARSVEILSLARVRPGSLRSVPSQQGNSGQSQRLGLAAATLRVDFGLSSKGSRGFDTYRVL</sequence>
<gene>
    <name evidence="1" type="ORF">RRG08_052798</name>
</gene>
<keyword evidence="2" id="KW-1185">Reference proteome</keyword>
<name>A0AAE1EBD0_9GAST</name>
<protein>
    <submittedName>
        <fullName evidence="1">Uncharacterized protein</fullName>
    </submittedName>
</protein>
<reference evidence="1" key="1">
    <citation type="journal article" date="2023" name="G3 (Bethesda)">
        <title>A reference genome for the long-term kleptoplast-retaining sea slug Elysia crispata morphotype clarki.</title>
        <authorList>
            <person name="Eastman K.E."/>
            <person name="Pendleton A.L."/>
            <person name="Shaikh M.A."/>
            <person name="Suttiyut T."/>
            <person name="Ogas R."/>
            <person name="Tomko P."/>
            <person name="Gavelis G."/>
            <person name="Widhalm J.R."/>
            <person name="Wisecaver J.H."/>
        </authorList>
    </citation>
    <scope>NUCLEOTIDE SEQUENCE</scope>
    <source>
        <strain evidence="1">ECLA1</strain>
    </source>
</reference>
<dbReference type="Proteomes" id="UP001283361">
    <property type="component" value="Unassembled WGS sequence"/>
</dbReference>
<evidence type="ECO:0000313" key="1">
    <source>
        <dbReference type="EMBL" id="KAK3800415.1"/>
    </source>
</evidence>
<dbReference type="AlphaFoldDB" id="A0AAE1EBD0"/>
<accession>A0AAE1EBD0</accession>
<dbReference type="EMBL" id="JAWDGP010000459">
    <property type="protein sequence ID" value="KAK3800415.1"/>
    <property type="molecule type" value="Genomic_DNA"/>
</dbReference>
<organism evidence="1 2">
    <name type="scientific">Elysia crispata</name>
    <name type="common">lettuce slug</name>
    <dbReference type="NCBI Taxonomy" id="231223"/>
    <lineage>
        <taxon>Eukaryota</taxon>
        <taxon>Metazoa</taxon>
        <taxon>Spiralia</taxon>
        <taxon>Lophotrochozoa</taxon>
        <taxon>Mollusca</taxon>
        <taxon>Gastropoda</taxon>
        <taxon>Heterobranchia</taxon>
        <taxon>Euthyneura</taxon>
        <taxon>Panpulmonata</taxon>
        <taxon>Sacoglossa</taxon>
        <taxon>Placobranchoidea</taxon>
        <taxon>Plakobranchidae</taxon>
        <taxon>Elysia</taxon>
    </lineage>
</organism>